<protein>
    <submittedName>
        <fullName evidence="2">Uncharacterized protein</fullName>
    </submittedName>
</protein>
<dbReference type="Proteomes" id="UP001497482">
    <property type="component" value="Chromosome 1"/>
</dbReference>
<evidence type="ECO:0000256" key="1">
    <source>
        <dbReference type="SAM" id="MobiDB-lite"/>
    </source>
</evidence>
<dbReference type="EMBL" id="OZ035823">
    <property type="protein sequence ID" value="CAL1568810.1"/>
    <property type="molecule type" value="Genomic_DNA"/>
</dbReference>
<dbReference type="AlphaFoldDB" id="A0AAV2IWA3"/>
<proteinExistence type="predicted"/>
<organism evidence="2 3">
    <name type="scientific">Knipowitschia caucasica</name>
    <name type="common">Caucasian dwarf goby</name>
    <name type="synonym">Pomatoschistus caucasicus</name>
    <dbReference type="NCBI Taxonomy" id="637954"/>
    <lineage>
        <taxon>Eukaryota</taxon>
        <taxon>Metazoa</taxon>
        <taxon>Chordata</taxon>
        <taxon>Craniata</taxon>
        <taxon>Vertebrata</taxon>
        <taxon>Euteleostomi</taxon>
        <taxon>Actinopterygii</taxon>
        <taxon>Neopterygii</taxon>
        <taxon>Teleostei</taxon>
        <taxon>Neoteleostei</taxon>
        <taxon>Acanthomorphata</taxon>
        <taxon>Gobiaria</taxon>
        <taxon>Gobiiformes</taxon>
        <taxon>Gobioidei</taxon>
        <taxon>Gobiidae</taxon>
        <taxon>Gobiinae</taxon>
        <taxon>Knipowitschia</taxon>
    </lineage>
</organism>
<evidence type="ECO:0000313" key="3">
    <source>
        <dbReference type="Proteomes" id="UP001497482"/>
    </source>
</evidence>
<name>A0AAV2IWA3_KNICA</name>
<accession>A0AAV2IWA3</accession>
<keyword evidence="3" id="KW-1185">Reference proteome</keyword>
<feature type="region of interest" description="Disordered" evidence="1">
    <location>
        <begin position="51"/>
        <end position="71"/>
    </location>
</feature>
<sequence length="71" mass="7589">MGIALGVTIHGSSNGTTHVYGYHPRQRVGSEAEGGCIPLMPCVMRVCHLRQGPSPNVHNLHGRKTRSGSAR</sequence>
<reference evidence="2 3" key="1">
    <citation type="submission" date="2024-04" db="EMBL/GenBank/DDBJ databases">
        <authorList>
            <person name="Waldvogel A.-M."/>
            <person name="Schoenle A."/>
        </authorList>
    </citation>
    <scope>NUCLEOTIDE SEQUENCE [LARGE SCALE GENOMIC DNA]</scope>
</reference>
<gene>
    <name evidence="2" type="ORF">KC01_LOCUS1356</name>
</gene>
<feature type="compositionally biased region" description="Basic residues" evidence="1">
    <location>
        <begin position="60"/>
        <end position="71"/>
    </location>
</feature>
<evidence type="ECO:0000313" key="2">
    <source>
        <dbReference type="EMBL" id="CAL1568810.1"/>
    </source>
</evidence>